<protein>
    <submittedName>
        <fullName evidence="1">Uncharacterized protein</fullName>
    </submittedName>
</protein>
<name>A0A0E2HDU9_9FIRM</name>
<dbReference type="AlphaFoldDB" id="A0A0E2HDU9"/>
<proteinExistence type="predicted"/>
<accession>A0A0E2HDU9</accession>
<sequence length="34" mass="3698">MIVRDMAGKVVRGGVYPMMEKTAALILGQEVVMC</sequence>
<dbReference type="Proteomes" id="UP000013085">
    <property type="component" value="Unassembled WGS sequence"/>
</dbReference>
<gene>
    <name evidence="1" type="ORF">HMPREF1090_01459</name>
</gene>
<dbReference type="HOGENOM" id="CLU_3373010_0_0_9"/>
<comment type="caution">
    <text evidence="1">The sequence shown here is derived from an EMBL/GenBank/DDBJ whole genome shotgun (WGS) entry which is preliminary data.</text>
</comment>
<evidence type="ECO:0000313" key="2">
    <source>
        <dbReference type="Proteomes" id="UP000013085"/>
    </source>
</evidence>
<reference evidence="1 2" key="1">
    <citation type="submission" date="2013-01" db="EMBL/GenBank/DDBJ databases">
        <title>The Genome Sequence of Clostridium clostridioforme 90A8.</title>
        <authorList>
            <consortium name="The Broad Institute Genome Sequencing Platform"/>
            <person name="Earl A."/>
            <person name="Ward D."/>
            <person name="Feldgarden M."/>
            <person name="Gevers D."/>
            <person name="Courvalin P."/>
            <person name="Lambert T."/>
            <person name="Walker B."/>
            <person name="Young S.K."/>
            <person name="Zeng Q."/>
            <person name="Gargeya S."/>
            <person name="Fitzgerald M."/>
            <person name="Haas B."/>
            <person name="Abouelleil A."/>
            <person name="Alvarado L."/>
            <person name="Arachchi H.M."/>
            <person name="Berlin A.M."/>
            <person name="Chapman S.B."/>
            <person name="Dewar J."/>
            <person name="Goldberg J."/>
            <person name="Griggs A."/>
            <person name="Gujja S."/>
            <person name="Hansen M."/>
            <person name="Howarth C."/>
            <person name="Imamovic A."/>
            <person name="Larimer J."/>
            <person name="McCowan C."/>
            <person name="Murphy C."/>
            <person name="Neiman D."/>
            <person name="Pearson M."/>
            <person name="Priest M."/>
            <person name="Roberts A."/>
            <person name="Saif S."/>
            <person name="Shea T."/>
            <person name="Sisk P."/>
            <person name="Sykes S."/>
            <person name="Wortman J."/>
            <person name="Nusbaum C."/>
            <person name="Birren B."/>
        </authorList>
    </citation>
    <scope>NUCLEOTIDE SEQUENCE [LARGE SCALE GENOMIC DNA]</scope>
    <source>
        <strain evidence="1 2">90A8</strain>
    </source>
</reference>
<organism evidence="1 2">
    <name type="scientific">[Clostridium] clostridioforme 90A8</name>
    <dbReference type="NCBI Taxonomy" id="999408"/>
    <lineage>
        <taxon>Bacteria</taxon>
        <taxon>Bacillati</taxon>
        <taxon>Bacillota</taxon>
        <taxon>Clostridia</taxon>
        <taxon>Lachnospirales</taxon>
        <taxon>Lachnospiraceae</taxon>
        <taxon>Enterocloster</taxon>
    </lineage>
</organism>
<dbReference type="EMBL" id="AGYR01000012">
    <property type="protein sequence ID" value="ENZ17909.1"/>
    <property type="molecule type" value="Genomic_DNA"/>
</dbReference>
<evidence type="ECO:0000313" key="1">
    <source>
        <dbReference type="EMBL" id="ENZ17909.1"/>
    </source>
</evidence>